<dbReference type="InterPro" id="IPR050249">
    <property type="entry name" value="Pseudomonas-type_ThrB"/>
</dbReference>
<evidence type="ECO:0000259" key="2">
    <source>
        <dbReference type="Pfam" id="PF01636"/>
    </source>
</evidence>
<dbReference type="InterPro" id="IPR011009">
    <property type="entry name" value="Kinase-like_dom_sf"/>
</dbReference>
<dbReference type="Pfam" id="PF01636">
    <property type="entry name" value="APH"/>
    <property type="match status" value="1"/>
</dbReference>
<dbReference type="Gene3D" id="3.90.1200.10">
    <property type="match status" value="1"/>
</dbReference>
<accession>A0A9D1FL14</accession>
<evidence type="ECO:0000313" key="4">
    <source>
        <dbReference type="Proteomes" id="UP000824002"/>
    </source>
</evidence>
<dbReference type="GO" id="GO:0019202">
    <property type="term" value="F:amino acid kinase activity"/>
    <property type="evidence" value="ECO:0007669"/>
    <property type="project" value="TreeGrafter"/>
</dbReference>
<proteinExistence type="inferred from homology"/>
<protein>
    <submittedName>
        <fullName evidence="3">Phosphotransferase</fullName>
    </submittedName>
</protein>
<dbReference type="Gene3D" id="3.30.200.20">
    <property type="entry name" value="Phosphorylase Kinase, domain 1"/>
    <property type="match status" value="1"/>
</dbReference>
<comment type="caution">
    <text evidence="3">The sequence shown here is derived from an EMBL/GenBank/DDBJ whole genome shotgun (WGS) entry which is preliminary data.</text>
</comment>
<dbReference type="AlphaFoldDB" id="A0A9D1FL14"/>
<feature type="domain" description="Aminoglycoside phosphotransferase" evidence="2">
    <location>
        <begin position="22"/>
        <end position="235"/>
    </location>
</feature>
<evidence type="ECO:0000256" key="1">
    <source>
        <dbReference type="ARBA" id="ARBA00038240"/>
    </source>
</evidence>
<dbReference type="PANTHER" id="PTHR21064:SF6">
    <property type="entry name" value="AMINOGLYCOSIDE PHOSPHOTRANSFERASE DOMAIN-CONTAINING PROTEIN"/>
    <property type="match status" value="1"/>
</dbReference>
<sequence length="330" mass="37799">MNREIIQRLYGLEITGIEKSAVGAGSDTYFITCKDGRYVVKFPSASEINHPESEPALCEFLLSKGVCASEFLKNSNGQYISADENGRKFHVQKFAEGKVYDLNTAPSWLLKESAALLGKIHRALAGYPPLPEGIGPNFFRFMTPETALNSYQNTLTIAKENGPTEIAEDLSYRIGLMQRFPRYHFDMDLLTRRNTHGDFFISQLICGNKAINAVIDWTTACVHPVVWEIIRSYVYASPKCREGRMDIPEFLDYLSAYLEYAPLTAYDIQTMPSLFYYQIAVCDYYGQYYQSKAENREIYLHQAVFSTKLMKWFEENLQILTEELAARFLK</sequence>
<dbReference type="SUPFAM" id="SSF56112">
    <property type="entry name" value="Protein kinase-like (PK-like)"/>
    <property type="match status" value="1"/>
</dbReference>
<comment type="similarity">
    <text evidence="1">Belongs to the pseudomonas-type ThrB family.</text>
</comment>
<dbReference type="PANTHER" id="PTHR21064">
    <property type="entry name" value="AMINOGLYCOSIDE PHOSPHOTRANSFERASE DOMAIN-CONTAINING PROTEIN-RELATED"/>
    <property type="match status" value="1"/>
</dbReference>
<reference evidence="3" key="2">
    <citation type="journal article" date="2021" name="PeerJ">
        <title>Extensive microbial diversity within the chicken gut microbiome revealed by metagenomics and culture.</title>
        <authorList>
            <person name="Gilroy R."/>
            <person name="Ravi A."/>
            <person name="Getino M."/>
            <person name="Pursley I."/>
            <person name="Horton D.L."/>
            <person name="Alikhan N.F."/>
            <person name="Baker D."/>
            <person name="Gharbi K."/>
            <person name="Hall N."/>
            <person name="Watson M."/>
            <person name="Adriaenssens E.M."/>
            <person name="Foster-Nyarko E."/>
            <person name="Jarju S."/>
            <person name="Secka A."/>
            <person name="Antonio M."/>
            <person name="Oren A."/>
            <person name="Chaudhuri R.R."/>
            <person name="La Ragione R."/>
            <person name="Hildebrand F."/>
            <person name="Pallen M.J."/>
        </authorList>
    </citation>
    <scope>NUCLEOTIDE SEQUENCE</scope>
    <source>
        <strain evidence="3">CHK199-13235</strain>
    </source>
</reference>
<dbReference type="Proteomes" id="UP000824002">
    <property type="component" value="Unassembled WGS sequence"/>
</dbReference>
<name>A0A9D1FL14_9FIRM</name>
<organism evidence="3 4">
    <name type="scientific">Candidatus Merdivicinus excrementipullorum</name>
    <dbReference type="NCBI Taxonomy" id="2840867"/>
    <lineage>
        <taxon>Bacteria</taxon>
        <taxon>Bacillati</taxon>
        <taxon>Bacillota</taxon>
        <taxon>Clostridia</taxon>
        <taxon>Eubacteriales</taxon>
        <taxon>Oscillospiraceae</taxon>
        <taxon>Oscillospiraceae incertae sedis</taxon>
        <taxon>Candidatus Merdivicinus</taxon>
    </lineage>
</organism>
<dbReference type="EMBL" id="DVJP01000017">
    <property type="protein sequence ID" value="HIS75524.1"/>
    <property type="molecule type" value="Genomic_DNA"/>
</dbReference>
<gene>
    <name evidence="3" type="ORF">IAB51_01815</name>
</gene>
<dbReference type="InterPro" id="IPR002575">
    <property type="entry name" value="Aminoglycoside_PTrfase"/>
</dbReference>
<reference evidence="3" key="1">
    <citation type="submission" date="2020-10" db="EMBL/GenBank/DDBJ databases">
        <authorList>
            <person name="Gilroy R."/>
        </authorList>
    </citation>
    <scope>NUCLEOTIDE SEQUENCE</scope>
    <source>
        <strain evidence="3">CHK199-13235</strain>
    </source>
</reference>
<evidence type="ECO:0000313" key="3">
    <source>
        <dbReference type="EMBL" id="HIS75524.1"/>
    </source>
</evidence>